<dbReference type="FunFam" id="2.90.10.10:FF:000005">
    <property type="entry name" value="G-type lectin S-receptor-like serine/threonine-protein kinase"/>
    <property type="match status" value="1"/>
</dbReference>
<evidence type="ECO:0000256" key="12">
    <source>
        <dbReference type="ARBA" id="ARBA00023170"/>
    </source>
</evidence>
<evidence type="ECO:0000256" key="15">
    <source>
        <dbReference type="ARBA" id="ARBA00048679"/>
    </source>
</evidence>
<dbReference type="PROSITE" id="PS50927">
    <property type="entry name" value="BULB_LECTIN"/>
    <property type="match status" value="1"/>
</dbReference>
<dbReference type="Proteomes" id="UP000026961">
    <property type="component" value="Chromosome 4"/>
</dbReference>
<evidence type="ECO:0000256" key="6">
    <source>
        <dbReference type="ARBA" id="ARBA00022679"/>
    </source>
</evidence>
<protein>
    <recommendedName>
        <fullName evidence="2">non-specific serine/threonine protein kinase</fullName>
        <ecNumber evidence="2">2.7.11.1</ecNumber>
    </recommendedName>
</protein>
<keyword evidence="13" id="KW-0325">Glycoprotein</keyword>
<evidence type="ECO:0000256" key="11">
    <source>
        <dbReference type="ARBA" id="ARBA00023157"/>
    </source>
</evidence>
<dbReference type="AlphaFoldDB" id="A0A0D9ZRA4"/>
<evidence type="ECO:0000259" key="21">
    <source>
        <dbReference type="PROSITE" id="PS50927"/>
    </source>
</evidence>
<dbReference type="GO" id="GO:0048544">
    <property type="term" value="P:recognition of pollen"/>
    <property type="evidence" value="ECO:0007669"/>
    <property type="project" value="InterPro"/>
</dbReference>
<dbReference type="SUPFAM" id="SSF56112">
    <property type="entry name" value="Protein kinase-like (PK-like)"/>
    <property type="match status" value="1"/>
</dbReference>
<comment type="catalytic activity">
    <reaction evidence="15">
        <text>L-seryl-[protein] + ATP = O-phospho-L-seryl-[protein] + ADP + H(+)</text>
        <dbReference type="Rhea" id="RHEA:17989"/>
        <dbReference type="Rhea" id="RHEA-COMP:9863"/>
        <dbReference type="Rhea" id="RHEA-COMP:11604"/>
        <dbReference type="ChEBI" id="CHEBI:15378"/>
        <dbReference type="ChEBI" id="CHEBI:29999"/>
        <dbReference type="ChEBI" id="CHEBI:30616"/>
        <dbReference type="ChEBI" id="CHEBI:83421"/>
        <dbReference type="ChEBI" id="CHEBI:456216"/>
        <dbReference type="EC" id="2.7.11.1"/>
    </reaction>
</comment>
<dbReference type="SMART" id="SM00108">
    <property type="entry name" value="B_lectin"/>
    <property type="match status" value="1"/>
</dbReference>
<evidence type="ECO:0000256" key="16">
    <source>
        <dbReference type="PROSITE-ProRule" id="PRU10141"/>
    </source>
</evidence>
<proteinExistence type="predicted"/>
<comment type="subcellular location">
    <subcellularLocation>
        <location evidence="1">Cell membrane</location>
        <topology evidence="1">Single-pass type I membrane protein</topology>
    </subcellularLocation>
</comment>
<feature type="region of interest" description="Disordered" evidence="17">
    <location>
        <begin position="679"/>
        <end position="717"/>
    </location>
</feature>
<organism evidence="23">
    <name type="scientific">Oryza glumipatula</name>
    <dbReference type="NCBI Taxonomy" id="40148"/>
    <lineage>
        <taxon>Eukaryota</taxon>
        <taxon>Viridiplantae</taxon>
        <taxon>Streptophyta</taxon>
        <taxon>Embryophyta</taxon>
        <taxon>Tracheophyta</taxon>
        <taxon>Spermatophyta</taxon>
        <taxon>Magnoliopsida</taxon>
        <taxon>Liliopsida</taxon>
        <taxon>Poales</taxon>
        <taxon>Poaceae</taxon>
        <taxon>BOP clade</taxon>
        <taxon>Oryzoideae</taxon>
        <taxon>Oryzeae</taxon>
        <taxon>Oryzinae</taxon>
        <taxon>Oryza</taxon>
    </lineage>
</organism>
<reference evidence="23" key="2">
    <citation type="submission" date="2018-05" db="EMBL/GenBank/DDBJ databases">
        <title>OgluRS3 (Oryza glumaepatula Reference Sequence Version 3).</title>
        <authorList>
            <person name="Zhang J."/>
            <person name="Kudrna D."/>
            <person name="Lee S."/>
            <person name="Talag J."/>
            <person name="Welchert J."/>
            <person name="Wing R.A."/>
        </authorList>
    </citation>
    <scope>NUCLEOTIDE SEQUENCE [LARGE SCALE GENOMIC DNA]</scope>
</reference>
<keyword evidence="12" id="KW-0675">Receptor</keyword>
<dbReference type="SMART" id="SM00220">
    <property type="entry name" value="S_TKc"/>
    <property type="match status" value="1"/>
</dbReference>
<dbReference type="PANTHER" id="PTHR27002:SF1097">
    <property type="entry name" value="RECEPTOR-LIKE SERINE_THREONINE-PROTEIN KINASE"/>
    <property type="match status" value="1"/>
</dbReference>
<dbReference type="InterPro" id="IPR000719">
    <property type="entry name" value="Prot_kinase_dom"/>
</dbReference>
<evidence type="ECO:0000256" key="7">
    <source>
        <dbReference type="ARBA" id="ARBA00022729"/>
    </source>
</evidence>
<dbReference type="InterPro" id="IPR011009">
    <property type="entry name" value="Kinase-like_dom_sf"/>
</dbReference>
<evidence type="ECO:0000256" key="10">
    <source>
        <dbReference type="ARBA" id="ARBA00022840"/>
    </source>
</evidence>
<feature type="domain" description="Apple" evidence="22">
    <location>
        <begin position="246"/>
        <end position="331"/>
    </location>
</feature>
<accession>A0A0D9ZRA4</accession>
<dbReference type="Pfam" id="PF00954">
    <property type="entry name" value="S_locus_glycop"/>
    <property type="match status" value="1"/>
</dbReference>
<dbReference type="Gene3D" id="2.90.10.10">
    <property type="entry name" value="Bulb-type lectin domain"/>
    <property type="match status" value="1"/>
</dbReference>
<dbReference type="CDD" id="cd01098">
    <property type="entry name" value="PAN_AP_plant"/>
    <property type="match status" value="1"/>
</dbReference>
<keyword evidence="18" id="KW-0472">Membrane</keyword>
<dbReference type="PROSITE" id="PS50948">
    <property type="entry name" value="PAN"/>
    <property type="match status" value="1"/>
</dbReference>
<dbReference type="InterPro" id="IPR001480">
    <property type="entry name" value="Bulb-type_lectin_dom"/>
</dbReference>
<evidence type="ECO:0000256" key="18">
    <source>
        <dbReference type="SAM" id="Phobius"/>
    </source>
</evidence>
<feature type="transmembrane region" description="Helical" evidence="18">
    <location>
        <begin position="343"/>
        <end position="365"/>
    </location>
</feature>
<dbReference type="FunFam" id="1.10.510.10:FF:000724">
    <property type="entry name" value="Serine/threonine-protein kinase"/>
    <property type="match status" value="1"/>
</dbReference>
<evidence type="ECO:0000256" key="8">
    <source>
        <dbReference type="ARBA" id="ARBA00022741"/>
    </source>
</evidence>
<dbReference type="InterPro" id="IPR000858">
    <property type="entry name" value="S_locus_glycoprot_dom"/>
</dbReference>
<evidence type="ECO:0000259" key="20">
    <source>
        <dbReference type="PROSITE" id="PS50011"/>
    </source>
</evidence>
<dbReference type="GO" id="GO:0051707">
    <property type="term" value="P:response to other organism"/>
    <property type="evidence" value="ECO:0007669"/>
    <property type="project" value="UniProtKB-ARBA"/>
</dbReference>
<feature type="domain" description="Bulb-type lectin" evidence="21">
    <location>
        <begin position="33"/>
        <end position="154"/>
    </location>
</feature>
<keyword evidence="7 19" id="KW-0732">Signal</keyword>
<dbReference type="InterPro" id="IPR017441">
    <property type="entry name" value="Protein_kinase_ATP_BS"/>
</dbReference>
<evidence type="ECO:0000313" key="24">
    <source>
        <dbReference type="Proteomes" id="UP000026961"/>
    </source>
</evidence>
<feature type="binding site" evidence="16">
    <location>
        <position position="428"/>
    </location>
    <ligand>
        <name>ATP</name>
        <dbReference type="ChEBI" id="CHEBI:30616"/>
    </ligand>
</feature>
<dbReference type="CDD" id="cd14066">
    <property type="entry name" value="STKc_IRAK"/>
    <property type="match status" value="1"/>
</dbReference>
<evidence type="ECO:0000256" key="13">
    <source>
        <dbReference type="ARBA" id="ARBA00023180"/>
    </source>
</evidence>
<dbReference type="eggNOG" id="ENOG502QQPF">
    <property type="taxonomic scope" value="Eukaryota"/>
</dbReference>
<dbReference type="PROSITE" id="PS50011">
    <property type="entry name" value="PROTEIN_KINASE_DOM"/>
    <property type="match status" value="1"/>
</dbReference>
<dbReference type="EC" id="2.7.11.1" evidence="2"/>
<dbReference type="PROSITE" id="PS00107">
    <property type="entry name" value="PROTEIN_KINASE_ATP"/>
    <property type="match status" value="1"/>
</dbReference>
<dbReference type="Gene3D" id="1.10.510.10">
    <property type="entry name" value="Transferase(Phosphotransferase) domain 1"/>
    <property type="match status" value="1"/>
</dbReference>
<keyword evidence="9" id="KW-0418">Kinase</keyword>
<evidence type="ECO:0000256" key="17">
    <source>
        <dbReference type="SAM" id="MobiDB-lite"/>
    </source>
</evidence>
<evidence type="ECO:0000313" key="23">
    <source>
        <dbReference type="EnsemblPlants" id="OGLUM04G26460.1"/>
    </source>
</evidence>
<evidence type="ECO:0000256" key="2">
    <source>
        <dbReference type="ARBA" id="ARBA00012513"/>
    </source>
</evidence>
<feature type="domain" description="Protein kinase" evidence="20">
    <location>
        <begin position="400"/>
        <end position="684"/>
    </location>
</feature>
<evidence type="ECO:0000256" key="19">
    <source>
        <dbReference type="SAM" id="SignalP"/>
    </source>
</evidence>
<dbReference type="SMART" id="SM00473">
    <property type="entry name" value="PAN_AP"/>
    <property type="match status" value="1"/>
</dbReference>
<dbReference type="GO" id="GO:0004674">
    <property type="term" value="F:protein serine/threonine kinase activity"/>
    <property type="evidence" value="ECO:0007669"/>
    <property type="project" value="UniProtKB-KW"/>
</dbReference>
<dbReference type="GO" id="GO:0005886">
    <property type="term" value="C:plasma membrane"/>
    <property type="evidence" value="ECO:0007669"/>
    <property type="project" value="UniProtKB-SubCell"/>
</dbReference>
<sequence>MAKATTGICLVDVILFSFFLVAPRAFAAAAAVTDTLCGGRNITDGETLVSADGTFTLGFFSPGVSAKRYLGILFTVSPDAVCWVANRDSPLNVTSGVLAISDAGSLVLLDGSGGGHVAWSSNSPYAASVEARLSNSGNLVTVSPGEISYGYVSKPGAPLTRSVVLDTGVVKRLVWEATSRTWQTYFQGPRDVCDAYAKCGAFGLCDANAPSTSFCGCLRGFSPTSPAAWAMKDASGGCRRNVPLRCGNTTTTDGFALVQGVKLPDTHNASVDTGITVEECRARCVANCSCLAYAAADIRGGGGGSGCVIWTGDIVDLRYVDQGQDLFLRLAQSELDEGRSRKFHFLAVISPISATIIMLVLLLAIRCRGKHKISEGIPHNPATTVPSVDLHKVKAATGNFSQSHVIGQGGFGIVYKGQLPDGRVIAVKRLHQSTLTKKGKKDFTREVEVMARLRHGNLLRLLAYCSEGSERVLIYDYMSNRSLDLYIFGDSGLRLLLNWRKRLDIIHGIANGIAYLHEGSGECVIHRDLKPPNVLLDDSFRPKIADFGTAKLLVADQPEPSNLTVVVSPGYASPEYAWRGEMTLKCDVYSFGVVLLETLSGQRNGPMYSLLPHAWELWEQDRVMSLLDATIGLPLSVSGPDHTKMEDELARCVQIGLLCVQDAPEERPAMSAVVAMLTSKSSRVDRPKRPGVHGGRSRPPLRESELLGATDIDDDLT</sequence>
<evidence type="ECO:0000256" key="14">
    <source>
        <dbReference type="ARBA" id="ARBA00047899"/>
    </source>
</evidence>
<dbReference type="CDD" id="cd00028">
    <property type="entry name" value="B_lectin"/>
    <property type="match status" value="1"/>
</dbReference>
<reference evidence="23" key="1">
    <citation type="submission" date="2015-04" db="UniProtKB">
        <authorList>
            <consortium name="EnsemblPlants"/>
        </authorList>
    </citation>
    <scope>IDENTIFICATION</scope>
</reference>
<name>A0A0D9ZRA4_9ORYZ</name>
<evidence type="ECO:0000256" key="1">
    <source>
        <dbReference type="ARBA" id="ARBA00004251"/>
    </source>
</evidence>
<evidence type="ECO:0000259" key="22">
    <source>
        <dbReference type="PROSITE" id="PS50948"/>
    </source>
</evidence>
<keyword evidence="11" id="KW-1015">Disulfide bond</keyword>
<dbReference type="PANTHER" id="PTHR27002">
    <property type="entry name" value="RECEPTOR-LIKE SERINE/THREONINE-PROTEIN KINASE SD1-8"/>
    <property type="match status" value="1"/>
</dbReference>
<comment type="catalytic activity">
    <reaction evidence="14">
        <text>L-threonyl-[protein] + ATP = O-phospho-L-threonyl-[protein] + ADP + H(+)</text>
        <dbReference type="Rhea" id="RHEA:46608"/>
        <dbReference type="Rhea" id="RHEA-COMP:11060"/>
        <dbReference type="Rhea" id="RHEA-COMP:11605"/>
        <dbReference type="ChEBI" id="CHEBI:15378"/>
        <dbReference type="ChEBI" id="CHEBI:30013"/>
        <dbReference type="ChEBI" id="CHEBI:30616"/>
        <dbReference type="ChEBI" id="CHEBI:61977"/>
        <dbReference type="ChEBI" id="CHEBI:456216"/>
        <dbReference type="EC" id="2.7.11.1"/>
    </reaction>
</comment>
<keyword evidence="18" id="KW-1133">Transmembrane helix</keyword>
<dbReference type="PIRSF" id="PIRSF000641">
    <property type="entry name" value="SRK"/>
    <property type="match status" value="1"/>
</dbReference>
<dbReference type="EnsemblPlants" id="OGLUM04G26460.1">
    <property type="protein sequence ID" value="OGLUM04G26460.1"/>
    <property type="gene ID" value="OGLUM04G26460"/>
</dbReference>
<keyword evidence="18" id="KW-0812">Transmembrane</keyword>
<keyword evidence="5" id="KW-0245">EGF-like domain</keyword>
<evidence type="ECO:0000256" key="4">
    <source>
        <dbReference type="ARBA" id="ARBA00022527"/>
    </source>
</evidence>
<dbReference type="InterPro" id="IPR036426">
    <property type="entry name" value="Bulb-type_lectin_dom_sf"/>
</dbReference>
<dbReference type="InterPro" id="IPR024171">
    <property type="entry name" value="SRK-like_kinase"/>
</dbReference>
<keyword evidence="3" id="KW-1003">Cell membrane</keyword>
<feature type="signal peptide" evidence="19">
    <location>
        <begin position="1"/>
        <end position="27"/>
    </location>
</feature>
<dbReference type="Gene3D" id="3.30.200.20">
    <property type="entry name" value="Phosphorylase Kinase, domain 1"/>
    <property type="match status" value="1"/>
</dbReference>
<keyword evidence="6" id="KW-0808">Transferase</keyword>
<keyword evidence="8 16" id="KW-0547">Nucleotide-binding</keyword>
<dbReference type="HOGENOM" id="CLU_000288_116_3_1"/>
<dbReference type="FunFam" id="3.30.200.20:FF:000591">
    <property type="entry name" value="Serine/threonine-protein kinase"/>
    <property type="match status" value="1"/>
</dbReference>
<keyword evidence="4" id="KW-0723">Serine/threonine-protein kinase</keyword>
<keyword evidence="24" id="KW-1185">Reference proteome</keyword>
<evidence type="ECO:0000256" key="5">
    <source>
        <dbReference type="ARBA" id="ARBA00022536"/>
    </source>
</evidence>
<evidence type="ECO:0000256" key="3">
    <source>
        <dbReference type="ARBA" id="ARBA00022475"/>
    </source>
</evidence>
<dbReference type="InterPro" id="IPR003609">
    <property type="entry name" value="Pan_app"/>
</dbReference>
<feature type="chain" id="PRO_5002353021" description="non-specific serine/threonine protein kinase" evidence="19">
    <location>
        <begin position="28"/>
        <end position="717"/>
    </location>
</feature>
<dbReference type="Pfam" id="PF08276">
    <property type="entry name" value="PAN_2"/>
    <property type="match status" value="1"/>
</dbReference>
<dbReference type="SUPFAM" id="SSF51110">
    <property type="entry name" value="alpha-D-mannose-specific plant lectins"/>
    <property type="match status" value="1"/>
</dbReference>
<keyword evidence="10 16" id="KW-0067">ATP-binding</keyword>
<dbReference type="Pfam" id="PF00069">
    <property type="entry name" value="Pkinase"/>
    <property type="match status" value="1"/>
</dbReference>
<dbReference type="GO" id="GO:0106310">
    <property type="term" value="F:protein serine kinase activity"/>
    <property type="evidence" value="ECO:0007669"/>
    <property type="project" value="RHEA"/>
</dbReference>
<evidence type="ECO:0000256" key="9">
    <source>
        <dbReference type="ARBA" id="ARBA00022777"/>
    </source>
</evidence>
<dbReference type="Gramene" id="OGLUM04G26460.1">
    <property type="protein sequence ID" value="OGLUM04G26460.1"/>
    <property type="gene ID" value="OGLUM04G26460"/>
</dbReference>
<dbReference type="STRING" id="40148.A0A0D9ZRA4"/>
<dbReference type="InterPro" id="IPR008271">
    <property type="entry name" value="Ser/Thr_kinase_AS"/>
</dbReference>
<dbReference type="GO" id="GO:0005524">
    <property type="term" value="F:ATP binding"/>
    <property type="evidence" value="ECO:0007669"/>
    <property type="project" value="UniProtKB-UniRule"/>
</dbReference>
<dbReference type="PROSITE" id="PS00108">
    <property type="entry name" value="PROTEIN_KINASE_ST"/>
    <property type="match status" value="1"/>
</dbReference>